<dbReference type="InterPro" id="IPR001763">
    <property type="entry name" value="Rhodanese-like_dom"/>
</dbReference>
<gene>
    <name evidence="2" type="ORF">PSYICH_LOCUS11817</name>
</gene>
<proteinExistence type="predicted"/>
<dbReference type="AlphaFoldDB" id="A0A9P0D5P3"/>
<feature type="domain" description="Rhodanese" evidence="1">
    <location>
        <begin position="15"/>
        <end position="110"/>
    </location>
</feature>
<dbReference type="SMART" id="SM00450">
    <property type="entry name" value="RHOD"/>
    <property type="match status" value="1"/>
</dbReference>
<evidence type="ECO:0000259" key="1">
    <source>
        <dbReference type="PROSITE" id="PS50206"/>
    </source>
</evidence>
<evidence type="ECO:0000313" key="3">
    <source>
        <dbReference type="Proteomes" id="UP001153636"/>
    </source>
</evidence>
<dbReference type="SUPFAM" id="SSF52821">
    <property type="entry name" value="Rhodanese/Cell cycle control phosphatase"/>
    <property type="match status" value="1"/>
</dbReference>
<dbReference type="PANTHER" id="PTHR44086:SF10">
    <property type="entry name" value="THIOSULFATE SULFURTRANSFERASE_RHODANESE-LIKE DOMAIN-CONTAINING PROTEIN 3"/>
    <property type="match status" value="1"/>
</dbReference>
<dbReference type="PROSITE" id="PS50206">
    <property type="entry name" value="RHODANESE_3"/>
    <property type="match status" value="1"/>
</dbReference>
<accession>A0A9P0D5P3</accession>
<keyword evidence="3" id="KW-1185">Reference proteome</keyword>
<reference evidence="2" key="1">
    <citation type="submission" date="2022-01" db="EMBL/GenBank/DDBJ databases">
        <authorList>
            <person name="King R."/>
        </authorList>
    </citation>
    <scope>NUCLEOTIDE SEQUENCE</scope>
</reference>
<dbReference type="Proteomes" id="UP001153636">
    <property type="component" value="Chromosome 6"/>
</dbReference>
<dbReference type="Pfam" id="PF00581">
    <property type="entry name" value="Rhodanese"/>
    <property type="match status" value="1"/>
</dbReference>
<dbReference type="EMBL" id="OV651818">
    <property type="protein sequence ID" value="CAH1111881.1"/>
    <property type="molecule type" value="Genomic_DNA"/>
</dbReference>
<dbReference type="InterPro" id="IPR036873">
    <property type="entry name" value="Rhodanese-like_dom_sf"/>
</dbReference>
<protein>
    <recommendedName>
        <fullName evidence="1">Rhodanese domain-containing protein</fullName>
    </recommendedName>
</protein>
<sequence>MSNTVNYDEMKTIVEDPKVLIIDVRSPQEVQSTGKIGNSINIPVDEVTTILKGNKESFEEKFGRPAPKPEDPIIFHCLKGGRALKAWEASTSIGFTNAKYYPGSYTEWSSKN</sequence>
<organism evidence="2 3">
    <name type="scientific">Psylliodes chrysocephalus</name>
    <dbReference type="NCBI Taxonomy" id="3402493"/>
    <lineage>
        <taxon>Eukaryota</taxon>
        <taxon>Metazoa</taxon>
        <taxon>Ecdysozoa</taxon>
        <taxon>Arthropoda</taxon>
        <taxon>Hexapoda</taxon>
        <taxon>Insecta</taxon>
        <taxon>Pterygota</taxon>
        <taxon>Neoptera</taxon>
        <taxon>Endopterygota</taxon>
        <taxon>Coleoptera</taxon>
        <taxon>Polyphaga</taxon>
        <taxon>Cucujiformia</taxon>
        <taxon>Chrysomeloidea</taxon>
        <taxon>Chrysomelidae</taxon>
        <taxon>Galerucinae</taxon>
        <taxon>Alticini</taxon>
        <taxon>Psylliodes</taxon>
    </lineage>
</organism>
<dbReference type="PANTHER" id="PTHR44086">
    <property type="entry name" value="THIOSULFATE SULFURTRANSFERASE RDL2, MITOCHONDRIAL-RELATED"/>
    <property type="match status" value="1"/>
</dbReference>
<evidence type="ECO:0000313" key="2">
    <source>
        <dbReference type="EMBL" id="CAH1111881.1"/>
    </source>
</evidence>
<name>A0A9P0D5P3_9CUCU</name>
<dbReference type="OrthoDB" id="566238at2759"/>
<dbReference type="Gene3D" id="3.40.250.10">
    <property type="entry name" value="Rhodanese-like domain"/>
    <property type="match status" value="1"/>
</dbReference>